<evidence type="ECO:0000313" key="2">
    <source>
        <dbReference type="EMBL" id="CAF1228154.1"/>
    </source>
</evidence>
<feature type="compositionally biased region" description="Polar residues" evidence="1">
    <location>
        <begin position="566"/>
        <end position="587"/>
    </location>
</feature>
<feature type="compositionally biased region" description="Polar residues" evidence="1">
    <location>
        <begin position="499"/>
        <end position="517"/>
    </location>
</feature>
<dbReference type="InterPro" id="IPR021345">
    <property type="entry name" value="DUF2961"/>
</dbReference>
<feature type="compositionally biased region" description="Basic and acidic residues" evidence="1">
    <location>
        <begin position="621"/>
        <end position="630"/>
    </location>
</feature>
<feature type="region of interest" description="Disordered" evidence="1">
    <location>
        <begin position="266"/>
        <end position="362"/>
    </location>
</feature>
<feature type="compositionally biased region" description="Polar residues" evidence="1">
    <location>
        <begin position="314"/>
        <end position="326"/>
    </location>
</feature>
<dbReference type="EMBL" id="CAJNOU010001601">
    <property type="protein sequence ID" value="CAF1228154.1"/>
    <property type="molecule type" value="Genomic_DNA"/>
</dbReference>
<dbReference type="Pfam" id="PF11175">
    <property type="entry name" value="DUF2961"/>
    <property type="match status" value="1"/>
</dbReference>
<dbReference type="Proteomes" id="UP000663889">
    <property type="component" value="Unassembled WGS sequence"/>
</dbReference>
<evidence type="ECO:0000256" key="1">
    <source>
        <dbReference type="SAM" id="MobiDB-lite"/>
    </source>
</evidence>
<feature type="compositionally biased region" description="Polar residues" evidence="1">
    <location>
        <begin position="334"/>
        <end position="347"/>
    </location>
</feature>
<evidence type="ECO:0000313" key="3">
    <source>
        <dbReference type="Proteomes" id="UP000663889"/>
    </source>
</evidence>
<feature type="compositionally biased region" description="Acidic residues" evidence="1">
    <location>
        <begin position="396"/>
        <end position="406"/>
    </location>
</feature>
<feature type="region of interest" description="Disordered" evidence="1">
    <location>
        <begin position="556"/>
        <end position="663"/>
    </location>
</feature>
<feature type="compositionally biased region" description="Polar residues" evidence="1">
    <location>
        <begin position="407"/>
        <end position="423"/>
    </location>
</feature>
<feature type="compositionally biased region" description="Basic and acidic residues" evidence="1">
    <location>
        <begin position="640"/>
        <end position="649"/>
    </location>
</feature>
<feature type="compositionally biased region" description="Polar residues" evidence="1">
    <location>
        <begin position="594"/>
        <end position="617"/>
    </location>
</feature>
<gene>
    <name evidence="2" type="ORF">SEV965_LOCUS22549</name>
</gene>
<feature type="region of interest" description="Disordered" evidence="1">
    <location>
        <begin position="394"/>
        <end position="439"/>
    </location>
</feature>
<accession>A0A814YE55</accession>
<organism evidence="2 3">
    <name type="scientific">Rotaria sordida</name>
    <dbReference type="NCBI Taxonomy" id="392033"/>
    <lineage>
        <taxon>Eukaryota</taxon>
        <taxon>Metazoa</taxon>
        <taxon>Spiralia</taxon>
        <taxon>Gnathifera</taxon>
        <taxon>Rotifera</taxon>
        <taxon>Eurotatoria</taxon>
        <taxon>Bdelloidea</taxon>
        <taxon>Philodinida</taxon>
        <taxon>Philodinidae</taxon>
        <taxon>Rotaria</taxon>
    </lineage>
</organism>
<proteinExistence type="predicted"/>
<feature type="compositionally biased region" description="Acidic residues" evidence="1">
    <location>
        <begin position="284"/>
        <end position="309"/>
    </location>
</feature>
<comment type="caution">
    <text evidence="2">The sequence shown here is derived from an EMBL/GenBank/DDBJ whole genome shotgun (WGS) entry which is preliminary data.</text>
</comment>
<feature type="region of interest" description="Disordered" evidence="1">
    <location>
        <begin position="486"/>
        <end position="520"/>
    </location>
</feature>
<name>A0A814YE55_9BILA</name>
<reference evidence="2" key="1">
    <citation type="submission" date="2021-02" db="EMBL/GenBank/DDBJ databases">
        <authorList>
            <person name="Nowell W R."/>
        </authorList>
    </citation>
    <scope>NUCLEOTIDE SEQUENCE</scope>
</reference>
<protein>
    <submittedName>
        <fullName evidence="2">Uncharacterized protein</fullName>
    </submittedName>
</protein>
<sequence>MLVGAGFNDQAAPWGTKWMGKGANERGWFNNFRVPFQKSIRVTGKLASSETQSFTLPINARLVLQKIENRLYEALDFVTVANITTGQGFLLSHTLAVSSASINFIEGCYHAYTEYDQPFPGEGISTGTEDYFDSAFTFDAGQFHFEISDLPINSENSDINEDATLYNNSANDITTTITSYGKQVPINVYRELSIVKYLGANIQGIVRESIAIEAVDNVTYHVGSIDIEIEILLNYNNNEENEQIVNSEIDSYMNDEDDLVDDAETSLDSDSEFYTNSETGSNDDHDEDDQTDDNDNDDDSINDNDEISLDNDSGYNTNNELDSVNDNSEDGSIDENNQRSLSSDSGCETNSEDNSINDNDERSLMSDISYEMNNDNDHFDEDDQMSIITHITNDTNSEDDSIDDNDQLSVSIDSGFGTSNENDWSTDDDKTNNDDEVENNTPLDRTIFVVEQSVTLTLSSDLLSGQTLKIEENPDTLIDVDLQEMVSSTDPNGMDSKTKTNSIGLNKQLNEDSTSPQAIDDSRQTVLLDAETKYLQSNHGNNEEGEEIVGSNINLQTDDTNDHQVHSNIQRGRVSPSSEIPFNNDPNNVHFDPITTTDIQSAPQTLSLGSSSDQPLQIEQKPVDQTEGDHQNLVPSTHATRMDLEKHPNSVDSNEESSKKNVP</sequence>
<dbReference type="AlphaFoldDB" id="A0A814YE55"/>
<feature type="compositionally biased region" description="Low complexity" evidence="1">
    <location>
        <begin position="348"/>
        <end position="357"/>
    </location>
</feature>